<reference evidence="1" key="1">
    <citation type="submission" date="2018-01" db="EMBL/GenBank/DDBJ databases">
        <title>An insight into the sialome of Amazonian anophelines.</title>
        <authorList>
            <person name="Ribeiro J.M."/>
            <person name="Scarpassa V."/>
            <person name="Calvo E."/>
        </authorList>
    </citation>
    <scope>NUCLEOTIDE SEQUENCE</scope>
</reference>
<accession>A0A2M4DNJ5</accession>
<organism evidence="1">
    <name type="scientific">Anopheles darlingi</name>
    <name type="common">Mosquito</name>
    <dbReference type="NCBI Taxonomy" id="43151"/>
    <lineage>
        <taxon>Eukaryota</taxon>
        <taxon>Metazoa</taxon>
        <taxon>Ecdysozoa</taxon>
        <taxon>Arthropoda</taxon>
        <taxon>Hexapoda</taxon>
        <taxon>Insecta</taxon>
        <taxon>Pterygota</taxon>
        <taxon>Neoptera</taxon>
        <taxon>Endopterygota</taxon>
        <taxon>Diptera</taxon>
        <taxon>Nematocera</taxon>
        <taxon>Culicoidea</taxon>
        <taxon>Culicidae</taxon>
        <taxon>Anophelinae</taxon>
        <taxon>Anopheles</taxon>
    </lineage>
</organism>
<sequence>MLTVLSISCSIRFVWFARSATSQRFFCRRVCSSPVTFSASLSNRPVSCSRRSAIVFSRSWAPLPPMIPEPAEVFCSRPNRFCISLSVLFSCF</sequence>
<protein>
    <submittedName>
        <fullName evidence="1">Putative secreted protein</fullName>
    </submittedName>
</protein>
<dbReference type="EMBL" id="GGFL01014520">
    <property type="protein sequence ID" value="MBW78698.1"/>
    <property type="molecule type" value="Transcribed_RNA"/>
</dbReference>
<name>A0A2M4DNJ5_ANODA</name>
<dbReference type="AlphaFoldDB" id="A0A2M4DNJ5"/>
<evidence type="ECO:0000313" key="1">
    <source>
        <dbReference type="EMBL" id="MBW78698.1"/>
    </source>
</evidence>
<proteinExistence type="predicted"/>